<dbReference type="EMBL" id="KP797973">
    <property type="protein sequence ID" value="AJQ21008.1"/>
    <property type="molecule type" value="Genomic_DNA"/>
</dbReference>
<protein>
    <submittedName>
        <fullName evidence="2">Uncharacterized protein</fullName>
    </submittedName>
</protein>
<sequence>MPISKLFEADSPADMPIWTGVQDGTTIEFFERGETGAEEIYASVQGTDVVRAAVALATFLEDAPIDGIPFEAHVDPEDPTSIIITVQGAEYTSYSIEHDEETGALFIATDLQLEDDEIEYLKQNGRLPEYSDEELDSAFDNVDDEDDFWDGK</sequence>
<gene>
    <name evidence="2" type="primary">189</name>
    <name evidence="2" type="ORF">DET7_189</name>
</gene>
<feature type="region of interest" description="Disordered" evidence="1">
    <location>
        <begin position="132"/>
        <end position="152"/>
    </location>
</feature>
<accession>A0A0C5Q3N1</accession>
<evidence type="ECO:0000256" key="1">
    <source>
        <dbReference type="SAM" id="MobiDB-lite"/>
    </source>
</evidence>
<dbReference type="Proteomes" id="UP000032405">
    <property type="component" value="Segment"/>
</dbReference>
<evidence type="ECO:0000313" key="2">
    <source>
        <dbReference type="EMBL" id="AJQ21008.1"/>
    </source>
</evidence>
<name>A0A0C5Q3N1_9CAUD</name>
<dbReference type="KEGG" id="vg:24366734"/>
<organism evidence="2 3">
    <name type="scientific">Salmonella phage Det7</name>
    <dbReference type="NCBI Taxonomy" id="454798"/>
    <lineage>
        <taxon>Viruses</taxon>
        <taxon>Duplodnaviria</taxon>
        <taxon>Heunggongvirae</taxon>
        <taxon>Uroviricota</taxon>
        <taxon>Caudoviricetes</taxon>
        <taxon>Pantevenvirales</taxon>
        <taxon>Ackermannviridae</taxon>
        <taxon>Cvivirinae</taxon>
        <taxon>Kuttervirus</taxon>
        <taxon>Kuttervirus Det7</taxon>
    </lineage>
</organism>
<proteinExistence type="predicted"/>
<evidence type="ECO:0000313" key="3">
    <source>
        <dbReference type="Proteomes" id="UP000032405"/>
    </source>
</evidence>
<reference evidence="2 3" key="1">
    <citation type="journal article" date="2015" name="Genome Announc.">
        <title>Genome Sequence of Salmonella enterica Phage Det7.</title>
        <authorList>
            <person name="Casjens S.R."/>
            <person name="Jacobs-Sera D."/>
            <person name="Hatfull G.F."/>
            <person name="Hendrix R.W."/>
        </authorList>
    </citation>
    <scope>NUCLEOTIDE SEQUENCE [LARGE SCALE GENOMIC DNA]</scope>
</reference>
<dbReference type="RefSeq" id="YP_009140366.1">
    <property type="nucleotide sequence ID" value="NC_027119.1"/>
</dbReference>
<keyword evidence="3" id="KW-1185">Reference proteome</keyword>
<dbReference type="GeneID" id="24366734"/>